<comment type="caution">
    <text evidence="1">The sequence shown here is derived from an EMBL/GenBank/DDBJ whole genome shotgun (WGS) entry which is preliminary data.</text>
</comment>
<dbReference type="EMBL" id="BOPG01000030">
    <property type="protein sequence ID" value="GIJ57254.1"/>
    <property type="molecule type" value="Genomic_DNA"/>
</dbReference>
<dbReference type="RefSeq" id="WP_203996451.1">
    <property type="nucleotide sequence ID" value="NZ_BOPG01000030.1"/>
</dbReference>
<dbReference type="AlphaFoldDB" id="A0A8J3Z4P1"/>
<accession>A0A8J3Z4P1</accession>
<evidence type="ECO:0008006" key="3">
    <source>
        <dbReference type="Google" id="ProtNLM"/>
    </source>
</evidence>
<reference evidence="1" key="1">
    <citation type="submission" date="2021-01" db="EMBL/GenBank/DDBJ databases">
        <title>Whole genome shotgun sequence of Virgisporangium aurantiacum NBRC 16421.</title>
        <authorList>
            <person name="Komaki H."/>
            <person name="Tamura T."/>
        </authorList>
    </citation>
    <scope>NUCLEOTIDE SEQUENCE</scope>
    <source>
        <strain evidence="1">NBRC 16421</strain>
    </source>
</reference>
<organism evidence="1 2">
    <name type="scientific">Virgisporangium aurantiacum</name>
    <dbReference type="NCBI Taxonomy" id="175570"/>
    <lineage>
        <taxon>Bacteria</taxon>
        <taxon>Bacillati</taxon>
        <taxon>Actinomycetota</taxon>
        <taxon>Actinomycetes</taxon>
        <taxon>Micromonosporales</taxon>
        <taxon>Micromonosporaceae</taxon>
        <taxon>Virgisporangium</taxon>
    </lineage>
</organism>
<evidence type="ECO:0000313" key="1">
    <source>
        <dbReference type="EMBL" id="GIJ57254.1"/>
    </source>
</evidence>
<name>A0A8J3Z4P1_9ACTN</name>
<evidence type="ECO:0000313" key="2">
    <source>
        <dbReference type="Proteomes" id="UP000612585"/>
    </source>
</evidence>
<gene>
    <name evidence="1" type="ORF">Vau01_047700</name>
</gene>
<keyword evidence="2" id="KW-1185">Reference proteome</keyword>
<protein>
    <recommendedName>
        <fullName evidence="3">Polyketide cyclase / dehydrase and lipid transport</fullName>
    </recommendedName>
</protein>
<sequence length="188" mass="20767">MVSTLADALPAAEFTEFHDIVIDAPAADVWAALSATTWADLWLTRPLVILRGLRPAKPDTTRGLLEGGPVVPLYREPGRYIAGGRIARPWKPRPELGPAVATLDDLAAPVTGSWLKYGMDFRLHDLPGGRTRLSTFTLCQPTDEAARRAFGRYWRLIRPFSGLIRRDILHAVARRVQMSLGPGSHPVR</sequence>
<dbReference type="SUPFAM" id="SSF55961">
    <property type="entry name" value="Bet v1-like"/>
    <property type="match status" value="1"/>
</dbReference>
<dbReference type="Proteomes" id="UP000612585">
    <property type="component" value="Unassembled WGS sequence"/>
</dbReference>
<proteinExistence type="predicted"/>